<keyword evidence="3" id="KW-1185">Reference proteome</keyword>
<evidence type="ECO:0000313" key="3">
    <source>
        <dbReference type="Proteomes" id="UP000262832"/>
    </source>
</evidence>
<feature type="transmembrane region" description="Helical" evidence="1">
    <location>
        <begin position="155"/>
        <end position="173"/>
    </location>
</feature>
<dbReference type="PANTHER" id="PTHR40031">
    <property type="entry name" value="HYPOTHETICAL MEMBRANE SPANNING PROTEIN"/>
    <property type="match status" value="1"/>
</dbReference>
<dbReference type="InterPro" id="IPR007404">
    <property type="entry name" value="YdjM-like"/>
</dbReference>
<keyword evidence="1" id="KW-1133">Transmembrane helix</keyword>
<keyword evidence="2" id="KW-0378">Hydrolase</keyword>
<dbReference type="EMBL" id="CP032094">
    <property type="protein sequence ID" value="AXY03082.1"/>
    <property type="molecule type" value="Genomic_DNA"/>
</dbReference>
<name>A0ABN5PL03_9VIBR</name>
<reference evidence="2 3" key="1">
    <citation type="submission" date="2018-08" db="EMBL/GenBank/DDBJ databases">
        <title>Genomic taxonomy of the Vibrionaceae family.</title>
        <authorList>
            <person name="Gomez-Gil B."/>
            <person name="Tanaka M."/>
            <person name="Sawabe T."/>
            <person name="Enciso-Ibarra K."/>
        </authorList>
    </citation>
    <scope>NUCLEOTIDE SEQUENCE [LARGE SCALE GENOMIC DNA]</scope>
    <source>
        <strain evidence="2 3">CAIM 1831</strain>
    </source>
</reference>
<feature type="transmembrane region" description="Helical" evidence="1">
    <location>
        <begin position="93"/>
        <end position="113"/>
    </location>
</feature>
<evidence type="ECO:0000313" key="2">
    <source>
        <dbReference type="EMBL" id="AXY03082.1"/>
    </source>
</evidence>
<feature type="transmembrane region" description="Helical" evidence="1">
    <location>
        <begin position="63"/>
        <end position="81"/>
    </location>
</feature>
<gene>
    <name evidence="2" type="ORF">D1115_19370</name>
</gene>
<sequence>MDPITQGLVGATLPQAVGKKQHVLVAGVLGLLAGMAPDLDVFIRSSTDPLLFLEFHRQFSHSLFFIPIGSLICALVLHLLFAKKRGLSFKQTWFYCALGYSTHGLLDACTSYGTQLFWPLNDVRYAWNTVSVVDPAFSLPILVLIIGGTLMRNPWLPRVALMWALIYLVLGAIQRDKAESAGWQLAKARQHSPVRLEAKPTFGNILVWKVIYETQENYYVDAVRVGAAIKTYSGDTIPKLAVGRDFPWLDPTSQQAKDIERFRHFSNDYLAQDPNHKLRIIDVRYSMIPNRIDALWSIQLSPNVTEDTHVKYATHRDNSARTRKAF</sequence>
<dbReference type="RefSeq" id="WP_128812980.1">
    <property type="nucleotide sequence ID" value="NZ_CP032094.1"/>
</dbReference>
<feature type="transmembrane region" description="Helical" evidence="1">
    <location>
        <begin position="23"/>
        <end position="43"/>
    </location>
</feature>
<dbReference type="Pfam" id="PF04307">
    <property type="entry name" value="YdjM"/>
    <property type="match status" value="1"/>
</dbReference>
<dbReference type="PANTHER" id="PTHR40031:SF1">
    <property type="entry name" value="MEMBRANE-BOUND METAL-DEPENDENT HYDROLASE"/>
    <property type="match status" value="1"/>
</dbReference>
<protein>
    <submittedName>
        <fullName evidence="2">Metal-dependent hydrolase</fullName>
    </submittedName>
</protein>
<feature type="transmembrane region" description="Helical" evidence="1">
    <location>
        <begin position="125"/>
        <end position="148"/>
    </location>
</feature>
<accession>A0ABN5PL03</accession>
<dbReference type="InterPro" id="IPR053170">
    <property type="entry name" value="Transcription_regulator"/>
</dbReference>
<proteinExistence type="predicted"/>
<keyword evidence="1" id="KW-0472">Membrane</keyword>
<dbReference type="Proteomes" id="UP000262832">
    <property type="component" value="Chromosome II"/>
</dbReference>
<evidence type="ECO:0000256" key="1">
    <source>
        <dbReference type="SAM" id="Phobius"/>
    </source>
</evidence>
<dbReference type="GO" id="GO:0016787">
    <property type="term" value="F:hydrolase activity"/>
    <property type="evidence" value="ECO:0007669"/>
    <property type="project" value="UniProtKB-KW"/>
</dbReference>
<organism evidence="2 3">
    <name type="scientific">Vibrio alfacsensis</name>
    <dbReference type="NCBI Taxonomy" id="1074311"/>
    <lineage>
        <taxon>Bacteria</taxon>
        <taxon>Pseudomonadati</taxon>
        <taxon>Pseudomonadota</taxon>
        <taxon>Gammaproteobacteria</taxon>
        <taxon>Vibrionales</taxon>
        <taxon>Vibrionaceae</taxon>
        <taxon>Vibrio</taxon>
    </lineage>
</organism>
<keyword evidence="1" id="KW-0812">Transmembrane</keyword>